<feature type="transmembrane region" description="Helical" evidence="1">
    <location>
        <begin position="158"/>
        <end position="179"/>
    </location>
</feature>
<sequence>MNKYLLTILKITTQLTVMSPVLYFYFVDLESAGNYLKWAPLFSVLIELSAFEWVKIAVLKERIGKDELIFRRKAIFISYLISFFAILYLLDARETVLVITCLLLPLMSQHYVDTYSLPERINKNERRFHKRFVAKSLIIDILIPIFVMFSLIMGFESYLYPITILGYLTLFTMTIWVYSNILNYSKDHKFDESYINIYFYALLKRLDSQSLRLTMAFFLPEKILGQLVPITLISRGINVVGNFTNYLLLHRNNEITTRYLKNIVVVPCLIILPIIISISAHTIFNYVGLYEFNIYYASVMLSLNISAVVKLFIRGVRLRAGKIRDIFSTLVVNILLKGSVFSLVFFIDQRFALLAIIYMAVEIVYESHVAKRLTINEHIKN</sequence>
<keyword evidence="1" id="KW-0812">Transmembrane</keyword>
<gene>
    <name evidence="2" type="ORF">IX92_15280</name>
</gene>
<dbReference type="RefSeq" id="WP_043009511.1">
    <property type="nucleotide sequence ID" value="NZ_CP009617.1"/>
</dbReference>
<feature type="transmembrane region" description="Helical" evidence="1">
    <location>
        <begin position="263"/>
        <end position="288"/>
    </location>
</feature>
<evidence type="ECO:0000313" key="3">
    <source>
        <dbReference type="Proteomes" id="UP000030081"/>
    </source>
</evidence>
<dbReference type="AlphaFoldDB" id="A0AAN0SDQ0"/>
<feature type="transmembrane region" description="Helical" evidence="1">
    <location>
        <begin position="70"/>
        <end position="90"/>
    </location>
</feature>
<proteinExistence type="predicted"/>
<dbReference type="EMBL" id="CP009617">
    <property type="protein sequence ID" value="AIW20312.1"/>
    <property type="molecule type" value="Genomic_DNA"/>
</dbReference>
<feature type="transmembrane region" description="Helical" evidence="1">
    <location>
        <begin position="132"/>
        <end position="152"/>
    </location>
</feature>
<organism evidence="2 3">
    <name type="scientific">Vibrio coralliilyticus</name>
    <dbReference type="NCBI Taxonomy" id="190893"/>
    <lineage>
        <taxon>Bacteria</taxon>
        <taxon>Pseudomonadati</taxon>
        <taxon>Pseudomonadota</taxon>
        <taxon>Gammaproteobacteria</taxon>
        <taxon>Vibrionales</taxon>
        <taxon>Vibrionaceae</taxon>
        <taxon>Vibrio</taxon>
    </lineage>
</organism>
<dbReference type="KEGG" id="vcy:IX92_15280"/>
<reference evidence="2 3" key="1">
    <citation type="submission" date="2014-10" db="EMBL/GenBank/DDBJ databases">
        <title>The Complete Genome Sequence for the Shellfish Pathogen Vibrio coralliilyticus RE98 Isolated from a Shellfish Hatchery.</title>
        <authorList>
            <person name="Richards G.P."/>
            <person name="Bono J.L."/>
            <person name="Watson M.A."/>
            <person name="Needleman D.S."/>
        </authorList>
    </citation>
    <scope>NUCLEOTIDE SEQUENCE [LARGE SCALE GENOMIC DNA]</scope>
    <source>
        <strain evidence="2 3">RE98</strain>
    </source>
</reference>
<keyword evidence="3" id="KW-1185">Reference proteome</keyword>
<name>A0AAN0SDQ0_9VIBR</name>
<feature type="transmembrane region" description="Helical" evidence="1">
    <location>
        <begin position="351"/>
        <end position="370"/>
    </location>
</feature>
<evidence type="ECO:0000256" key="1">
    <source>
        <dbReference type="SAM" id="Phobius"/>
    </source>
</evidence>
<keyword evidence="1" id="KW-1133">Transmembrane helix</keyword>
<evidence type="ECO:0000313" key="2">
    <source>
        <dbReference type="EMBL" id="AIW20312.1"/>
    </source>
</evidence>
<feature type="transmembrane region" description="Helical" evidence="1">
    <location>
        <begin position="294"/>
        <end position="313"/>
    </location>
</feature>
<feature type="transmembrane region" description="Helical" evidence="1">
    <location>
        <begin position="7"/>
        <end position="26"/>
    </location>
</feature>
<keyword evidence="1" id="KW-0472">Membrane</keyword>
<protein>
    <submittedName>
        <fullName evidence="2">Uncharacterized protein</fullName>
    </submittedName>
</protein>
<accession>A0AAN0SDQ0</accession>
<dbReference type="Proteomes" id="UP000030081">
    <property type="component" value="Chromosome 1"/>
</dbReference>
<feature type="transmembrane region" description="Helical" evidence="1">
    <location>
        <begin position="325"/>
        <end position="345"/>
    </location>
</feature>